<dbReference type="GO" id="GO:0031295">
    <property type="term" value="P:T cell costimulation"/>
    <property type="evidence" value="ECO:0007669"/>
    <property type="project" value="TreeGrafter"/>
</dbReference>
<dbReference type="OrthoDB" id="8680608at2759"/>
<evidence type="ECO:0000256" key="7">
    <source>
        <dbReference type="ARBA" id="ARBA00023157"/>
    </source>
</evidence>
<dbReference type="GO" id="GO:0007166">
    <property type="term" value="P:cell surface receptor signaling pathway"/>
    <property type="evidence" value="ECO:0007669"/>
    <property type="project" value="TreeGrafter"/>
</dbReference>
<evidence type="ECO:0000256" key="4">
    <source>
        <dbReference type="ARBA" id="ARBA00022729"/>
    </source>
</evidence>
<evidence type="ECO:0000256" key="11">
    <source>
        <dbReference type="SAM" id="Phobius"/>
    </source>
</evidence>
<comment type="subcellular location">
    <subcellularLocation>
        <location evidence="1">Cell membrane</location>
        <topology evidence="1">Single-pass type I membrane protein</topology>
    </subcellularLocation>
</comment>
<sequence>MWAAGIHAGPVRVGAASGEHVEKIMKIFQLLVLISQWPALPALFTVEMLKPLYTVEFKDTVRIECRFSINDNFQQDHLSVFWHQLLPNNTDLEVFRMFRGTESLKSQHTRYKGRASLMTEPLKDGLAVLQISNVQIEDSGRYRCLIDLNGDPDYKETTLSVKASYNNSAAKFFVMRRPENKSEVELICQSQGYPPVKVLWRDSKGRNLTSHAMSNGFFGTNHLFQVSSRLNVPAPTLETFSCTFWNESLKNPFTAFLTIPDVIQTSGAMETSHLPPLVVPFSVVIVTVVTMVVVGVILWKKKRPCQAHIGKSHRRMSELHIPINSVKDPIRNTEDLQELLKERYMSHAAEGYMTWSEEVPLFGQLANSSSQPQRLQEVLRETERLHVLEEASQEDQSSLCRALARTWADSNASDPYGVKKYSLIFLLQLTDSVWDIFGELIKQLIPRDKSSTEELQVMLMGAGSILLILDQNGVNNTASEESLRTILHKYQNLEILLTKHLEGQHIS</sequence>
<keyword evidence="8" id="KW-0675">Receptor</keyword>
<dbReference type="SMART" id="SM00406">
    <property type="entry name" value="IGv"/>
    <property type="match status" value="1"/>
</dbReference>
<dbReference type="AlphaFoldDB" id="A0A8C4X6T7"/>
<dbReference type="GO" id="GO:0006955">
    <property type="term" value="P:immune response"/>
    <property type="evidence" value="ECO:0007669"/>
    <property type="project" value="TreeGrafter"/>
</dbReference>
<evidence type="ECO:0000313" key="14">
    <source>
        <dbReference type="Proteomes" id="UP000694620"/>
    </source>
</evidence>
<dbReference type="GeneID" id="114654407"/>
<keyword evidence="2" id="KW-1003">Cell membrane</keyword>
<proteinExistence type="predicted"/>
<keyword evidence="4" id="KW-0732">Signal</keyword>
<keyword evidence="5 11" id="KW-1133">Transmembrane helix</keyword>
<gene>
    <name evidence="13" type="primary">LOC114654407</name>
</gene>
<keyword evidence="14" id="KW-1185">Reference proteome</keyword>
<dbReference type="SMART" id="SM00409">
    <property type="entry name" value="IG"/>
    <property type="match status" value="1"/>
</dbReference>
<reference evidence="13" key="1">
    <citation type="submission" date="2021-06" db="EMBL/GenBank/DDBJ databases">
        <authorList>
            <consortium name="Wellcome Sanger Institute Data Sharing"/>
        </authorList>
    </citation>
    <scope>NUCLEOTIDE SEQUENCE [LARGE SCALE GENOMIC DNA]</scope>
</reference>
<reference evidence="13" key="2">
    <citation type="submission" date="2025-08" db="UniProtKB">
        <authorList>
            <consortium name="Ensembl"/>
        </authorList>
    </citation>
    <scope>IDENTIFICATION</scope>
</reference>
<accession>A0A8C4X6T7</accession>
<dbReference type="PROSITE" id="PS50835">
    <property type="entry name" value="IG_LIKE"/>
    <property type="match status" value="1"/>
</dbReference>
<evidence type="ECO:0000256" key="2">
    <source>
        <dbReference type="ARBA" id="ARBA00022475"/>
    </source>
</evidence>
<dbReference type="GO" id="GO:0042102">
    <property type="term" value="P:positive regulation of T cell proliferation"/>
    <property type="evidence" value="ECO:0007669"/>
    <property type="project" value="TreeGrafter"/>
</dbReference>
<dbReference type="Pfam" id="PF07686">
    <property type="entry name" value="V-set"/>
    <property type="match status" value="1"/>
</dbReference>
<dbReference type="InterPro" id="IPR053896">
    <property type="entry name" value="BTN3A2-like_Ig-C"/>
</dbReference>
<keyword evidence="7" id="KW-1015">Disulfide bond</keyword>
<evidence type="ECO:0000313" key="13">
    <source>
        <dbReference type="Ensembl" id="ENSECRP00000009761.1"/>
    </source>
</evidence>
<dbReference type="Gene3D" id="2.60.40.10">
    <property type="entry name" value="Immunoglobulins"/>
    <property type="match status" value="2"/>
</dbReference>
<dbReference type="PANTHER" id="PTHR25466">
    <property type="entry name" value="T-LYMPHOCYTE ACTIVATION ANTIGEN"/>
    <property type="match status" value="1"/>
</dbReference>
<protein>
    <submittedName>
        <fullName evidence="13">Butyrophilin subfamily 2 member A1-like</fullName>
    </submittedName>
</protein>
<feature type="transmembrane region" description="Helical" evidence="11">
    <location>
        <begin position="277"/>
        <end position="299"/>
    </location>
</feature>
<dbReference type="GeneTree" id="ENSGT00940000161373"/>
<evidence type="ECO:0000259" key="12">
    <source>
        <dbReference type="PROSITE" id="PS50835"/>
    </source>
</evidence>
<keyword evidence="3 11" id="KW-0812">Transmembrane</keyword>
<dbReference type="SUPFAM" id="SSF48726">
    <property type="entry name" value="Immunoglobulin"/>
    <property type="match status" value="2"/>
</dbReference>
<dbReference type="InterPro" id="IPR013783">
    <property type="entry name" value="Ig-like_fold"/>
</dbReference>
<keyword evidence="10" id="KW-0393">Immunoglobulin domain</keyword>
<evidence type="ECO:0000256" key="9">
    <source>
        <dbReference type="ARBA" id="ARBA00023180"/>
    </source>
</evidence>
<dbReference type="InterPro" id="IPR013106">
    <property type="entry name" value="Ig_V-set"/>
</dbReference>
<evidence type="ECO:0000256" key="1">
    <source>
        <dbReference type="ARBA" id="ARBA00004251"/>
    </source>
</evidence>
<keyword evidence="6 11" id="KW-0472">Membrane</keyword>
<dbReference type="InterPro" id="IPR051713">
    <property type="entry name" value="T-cell_Activation_Regulation"/>
</dbReference>
<dbReference type="RefSeq" id="XP_028660778.1">
    <property type="nucleotide sequence ID" value="XM_028804945.2"/>
</dbReference>
<dbReference type="GO" id="GO:0009897">
    <property type="term" value="C:external side of plasma membrane"/>
    <property type="evidence" value="ECO:0007669"/>
    <property type="project" value="TreeGrafter"/>
</dbReference>
<dbReference type="Ensembl" id="ENSECRT00000009926.1">
    <property type="protein sequence ID" value="ENSECRP00000009761.1"/>
    <property type="gene ID" value="ENSECRG00000006544.1"/>
</dbReference>
<evidence type="ECO:0000256" key="8">
    <source>
        <dbReference type="ARBA" id="ARBA00023170"/>
    </source>
</evidence>
<dbReference type="GO" id="GO:0042130">
    <property type="term" value="P:negative regulation of T cell proliferation"/>
    <property type="evidence" value="ECO:0007669"/>
    <property type="project" value="TreeGrafter"/>
</dbReference>
<dbReference type="InterPro" id="IPR003599">
    <property type="entry name" value="Ig_sub"/>
</dbReference>
<evidence type="ECO:0000256" key="6">
    <source>
        <dbReference type="ARBA" id="ARBA00023136"/>
    </source>
</evidence>
<dbReference type="InterPro" id="IPR007110">
    <property type="entry name" value="Ig-like_dom"/>
</dbReference>
<evidence type="ECO:0000256" key="3">
    <source>
        <dbReference type="ARBA" id="ARBA00022692"/>
    </source>
</evidence>
<name>A0A8C4X6T7_ERPCA</name>
<reference evidence="13" key="3">
    <citation type="submission" date="2025-09" db="UniProtKB">
        <authorList>
            <consortium name="Ensembl"/>
        </authorList>
    </citation>
    <scope>IDENTIFICATION</scope>
</reference>
<dbReference type="PANTHER" id="PTHR25466:SF3">
    <property type="entry name" value="PROGRAMMED CELL DEATH 1 LIGAND 1"/>
    <property type="match status" value="1"/>
</dbReference>
<dbReference type="Proteomes" id="UP000694620">
    <property type="component" value="Chromosome 7"/>
</dbReference>
<dbReference type="InterPro" id="IPR036179">
    <property type="entry name" value="Ig-like_dom_sf"/>
</dbReference>
<keyword evidence="9" id="KW-0325">Glycoprotein</keyword>
<dbReference type="Pfam" id="PF22705">
    <property type="entry name" value="C2-set_3"/>
    <property type="match status" value="1"/>
</dbReference>
<evidence type="ECO:0000256" key="5">
    <source>
        <dbReference type="ARBA" id="ARBA00022989"/>
    </source>
</evidence>
<evidence type="ECO:0000256" key="10">
    <source>
        <dbReference type="ARBA" id="ARBA00023319"/>
    </source>
</evidence>
<dbReference type="GO" id="GO:0071222">
    <property type="term" value="P:cellular response to lipopolysaccharide"/>
    <property type="evidence" value="ECO:0007669"/>
    <property type="project" value="TreeGrafter"/>
</dbReference>
<organism evidence="13 14">
    <name type="scientific">Erpetoichthys calabaricus</name>
    <name type="common">Rope fish</name>
    <name type="synonym">Calamoichthys calabaricus</name>
    <dbReference type="NCBI Taxonomy" id="27687"/>
    <lineage>
        <taxon>Eukaryota</taxon>
        <taxon>Metazoa</taxon>
        <taxon>Chordata</taxon>
        <taxon>Craniata</taxon>
        <taxon>Vertebrata</taxon>
        <taxon>Euteleostomi</taxon>
        <taxon>Actinopterygii</taxon>
        <taxon>Polypteriformes</taxon>
        <taxon>Polypteridae</taxon>
        <taxon>Erpetoichthys</taxon>
    </lineage>
</organism>
<feature type="domain" description="Ig-like" evidence="12">
    <location>
        <begin position="41"/>
        <end position="160"/>
    </location>
</feature>